<sequence>MGCGRAAACCRPSPAAALAPMVAQAPAATSRDEALPIPGPAPGHAGEFDFLTGEWRIRHRRLKDSARDEWDHFDGEATCWSILGGVASIEELRIPSRQFSGMGLRLFDGSKGHWFELWTNAKGPRSPGPACRGFSRRRRGVRGRRRRRRPAHPRAQHLGPHHAA</sequence>
<gene>
    <name evidence="2" type="ORF">FSC37_03740</name>
</gene>
<evidence type="ECO:0008006" key="4">
    <source>
        <dbReference type="Google" id="ProtNLM"/>
    </source>
</evidence>
<feature type="region of interest" description="Disordered" evidence="1">
    <location>
        <begin position="125"/>
        <end position="164"/>
    </location>
</feature>
<dbReference type="EMBL" id="VOPW01000001">
    <property type="protein sequence ID" value="TXC65534.1"/>
    <property type="molecule type" value="Genomic_DNA"/>
</dbReference>
<evidence type="ECO:0000313" key="2">
    <source>
        <dbReference type="EMBL" id="TXC65534.1"/>
    </source>
</evidence>
<keyword evidence="3" id="KW-1185">Reference proteome</keyword>
<comment type="caution">
    <text evidence="2">The sequence shown here is derived from an EMBL/GenBank/DDBJ whole genome shotgun (WGS) entry which is preliminary data.</text>
</comment>
<evidence type="ECO:0000313" key="3">
    <source>
        <dbReference type="Proteomes" id="UP000321832"/>
    </source>
</evidence>
<evidence type="ECO:0000256" key="1">
    <source>
        <dbReference type="SAM" id="MobiDB-lite"/>
    </source>
</evidence>
<feature type="compositionally biased region" description="Basic residues" evidence="1">
    <location>
        <begin position="134"/>
        <end position="164"/>
    </location>
</feature>
<reference evidence="2 3" key="1">
    <citation type="submission" date="2019-08" db="EMBL/GenBank/DDBJ databases">
        <authorList>
            <person name="Khan S.A."/>
            <person name="Jeon C.O."/>
            <person name="Jeong S.E."/>
        </authorList>
    </citation>
    <scope>NUCLEOTIDE SEQUENCE [LARGE SCALE GENOMIC DNA]</scope>
    <source>
        <strain evidence="3">IMCC1728</strain>
    </source>
</reference>
<protein>
    <recommendedName>
        <fullName evidence="4">DUF1579 domain-containing protein</fullName>
    </recommendedName>
</protein>
<organism evidence="2 3">
    <name type="scientific">Piscinibacter aquaticus</name>
    <dbReference type="NCBI Taxonomy" id="392597"/>
    <lineage>
        <taxon>Bacteria</taxon>
        <taxon>Pseudomonadati</taxon>
        <taxon>Pseudomonadota</taxon>
        <taxon>Betaproteobacteria</taxon>
        <taxon>Burkholderiales</taxon>
        <taxon>Sphaerotilaceae</taxon>
        <taxon>Piscinibacter</taxon>
    </lineage>
</organism>
<name>A0A5C6TY48_9BURK</name>
<dbReference type="AlphaFoldDB" id="A0A5C6TY48"/>
<proteinExistence type="predicted"/>
<dbReference type="Proteomes" id="UP000321832">
    <property type="component" value="Unassembled WGS sequence"/>
</dbReference>
<accession>A0A5C6TY48</accession>